<gene>
    <name evidence="4" type="ORF">KSP40_PGU020471</name>
</gene>
<evidence type="ECO:0000256" key="2">
    <source>
        <dbReference type="ARBA" id="ARBA00022679"/>
    </source>
</evidence>
<dbReference type="Pfam" id="PF05686">
    <property type="entry name" value="Glyco_transf_90"/>
    <property type="match status" value="1"/>
</dbReference>
<accession>A0ABR2M9X2</accession>
<evidence type="ECO:0000259" key="3">
    <source>
        <dbReference type="Pfam" id="PF05686"/>
    </source>
</evidence>
<dbReference type="InterPro" id="IPR051091">
    <property type="entry name" value="O-Glucosyltr/Glycosyltrsf_90"/>
</dbReference>
<dbReference type="PANTHER" id="PTHR12203:SF35">
    <property type="entry name" value="PROTEIN O-GLUCOSYLTRANSFERASE 1"/>
    <property type="match status" value="1"/>
</dbReference>
<evidence type="ECO:0000313" key="5">
    <source>
        <dbReference type="Proteomes" id="UP001412067"/>
    </source>
</evidence>
<comment type="similarity">
    <text evidence="1">Belongs to the glycosyltransferase 90 family.</text>
</comment>
<proteinExistence type="inferred from homology"/>
<evidence type="ECO:0000256" key="1">
    <source>
        <dbReference type="ARBA" id="ARBA00010118"/>
    </source>
</evidence>
<dbReference type="InterPro" id="IPR006598">
    <property type="entry name" value="CAP10"/>
</dbReference>
<protein>
    <recommendedName>
        <fullName evidence="3">Glycosyl transferase CAP10 domain-containing protein</fullName>
    </recommendedName>
</protein>
<name>A0ABR2M9X2_9ASPA</name>
<sequence>MAGRGGGGPGGGRPAGGFPVGGVTAVDTLIRSGLGVPIAPEVNIKPWDEQFREIKRSSQAIPWKNREAIAYWKGNPDVQSTARMELLNCNDTKQWKAQIMRQDWVQESNDGFKNSKLSEQCKHR</sequence>
<dbReference type="Proteomes" id="UP001412067">
    <property type="component" value="Unassembled WGS sequence"/>
</dbReference>
<dbReference type="PANTHER" id="PTHR12203">
    <property type="entry name" value="KDEL LYS-ASP-GLU-LEU CONTAINING - RELATED"/>
    <property type="match status" value="1"/>
</dbReference>
<keyword evidence="2" id="KW-0808">Transferase</keyword>
<dbReference type="EMBL" id="JBBWWR010000010">
    <property type="protein sequence ID" value="KAK8960409.1"/>
    <property type="molecule type" value="Genomic_DNA"/>
</dbReference>
<feature type="domain" description="Glycosyl transferase CAP10" evidence="3">
    <location>
        <begin position="39"/>
        <end position="124"/>
    </location>
</feature>
<evidence type="ECO:0000313" key="4">
    <source>
        <dbReference type="EMBL" id="KAK8960409.1"/>
    </source>
</evidence>
<comment type="caution">
    <text evidence="4">The sequence shown here is derived from an EMBL/GenBank/DDBJ whole genome shotgun (WGS) entry which is preliminary data.</text>
</comment>
<keyword evidence="5" id="KW-1185">Reference proteome</keyword>
<reference evidence="4 5" key="1">
    <citation type="journal article" date="2022" name="Nat. Plants">
        <title>Genomes of leafy and leafless Platanthera orchids illuminate the evolution of mycoheterotrophy.</title>
        <authorList>
            <person name="Li M.H."/>
            <person name="Liu K.W."/>
            <person name="Li Z."/>
            <person name="Lu H.C."/>
            <person name="Ye Q.L."/>
            <person name="Zhang D."/>
            <person name="Wang J.Y."/>
            <person name="Li Y.F."/>
            <person name="Zhong Z.M."/>
            <person name="Liu X."/>
            <person name="Yu X."/>
            <person name="Liu D.K."/>
            <person name="Tu X.D."/>
            <person name="Liu B."/>
            <person name="Hao Y."/>
            <person name="Liao X.Y."/>
            <person name="Jiang Y.T."/>
            <person name="Sun W.H."/>
            <person name="Chen J."/>
            <person name="Chen Y.Q."/>
            <person name="Ai Y."/>
            <person name="Zhai J.W."/>
            <person name="Wu S.S."/>
            <person name="Zhou Z."/>
            <person name="Hsiao Y.Y."/>
            <person name="Wu W.L."/>
            <person name="Chen Y.Y."/>
            <person name="Lin Y.F."/>
            <person name="Hsu J.L."/>
            <person name="Li C.Y."/>
            <person name="Wang Z.W."/>
            <person name="Zhao X."/>
            <person name="Zhong W.Y."/>
            <person name="Ma X.K."/>
            <person name="Ma L."/>
            <person name="Huang J."/>
            <person name="Chen G.Z."/>
            <person name="Huang M.Z."/>
            <person name="Huang L."/>
            <person name="Peng D.H."/>
            <person name="Luo Y.B."/>
            <person name="Zou S.Q."/>
            <person name="Chen S.P."/>
            <person name="Lan S."/>
            <person name="Tsai W.C."/>
            <person name="Van de Peer Y."/>
            <person name="Liu Z.J."/>
        </authorList>
    </citation>
    <scope>NUCLEOTIDE SEQUENCE [LARGE SCALE GENOMIC DNA]</scope>
    <source>
        <strain evidence="4">Lor288</strain>
    </source>
</reference>
<organism evidence="4 5">
    <name type="scientific">Platanthera guangdongensis</name>
    <dbReference type="NCBI Taxonomy" id="2320717"/>
    <lineage>
        <taxon>Eukaryota</taxon>
        <taxon>Viridiplantae</taxon>
        <taxon>Streptophyta</taxon>
        <taxon>Embryophyta</taxon>
        <taxon>Tracheophyta</taxon>
        <taxon>Spermatophyta</taxon>
        <taxon>Magnoliopsida</taxon>
        <taxon>Liliopsida</taxon>
        <taxon>Asparagales</taxon>
        <taxon>Orchidaceae</taxon>
        <taxon>Orchidoideae</taxon>
        <taxon>Orchideae</taxon>
        <taxon>Orchidinae</taxon>
        <taxon>Platanthera</taxon>
    </lineage>
</organism>